<dbReference type="EMBL" id="LT629700">
    <property type="protein sequence ID" value="SDM07242.1"/>
    <property type="molecule type" value="Genomic_DNA"/>
</dbReference>
<dbReference type="Pfam" id="PF08327">
    <property type="entry name" value="AHSA1"/>
    <property type="match status" value="1"/>
</dbReference>
<dbReference type="Proteomes" id="UP000199350">
    <property type="component" value="Chromosome I"/>
</dbReference>
<evidence type="ECO:0000259" key="2">
    <source>
        <dbReference type="Pfam" id="PF08327"/>
    </source>
</evidence>
<protein>
    <submittedName>
        <fullName evidence="3">Polyketide cyclase / dehydrase and lipid transport</fullName>
    </submittedName>
</protein>
<dbReference type="InterPro" id="IPR013538">
    <property type="entry name" value="ASHA1/2-like_C"/>
</dbReference>
<dbReference type="AlphaFoldDB" id="A0A1G9Q846"/>
<keyword evidence="4" id="KW-1185">Reference proteome</keyword>
<dbReference type="SUPFAM" id="SSF55961">
    <property type="entry name" value="Bet v1-like"/>
    <property type="match status" value="1"/>
</dbReference>
<proteinExistence type="inferred from homology"/>
<sequence length="152" mass="16795">MANSTNSATRTIDASAEAIYDLLTNPQRHVETDNSGMVVSLDQGERFKAVGDTFTMNMKNENGDYQTRNEVFALQENKVVGWKNTKNTTSGAEVGAKWLYELEPEGPDATRVKLTYDRSEIENEQVRSFSEQFNDDFLETGLDAVAAAVSGA</sequence>
<reference evidence="4" key="1">
    <citation type="submission" date="2016-10" db="EMBL/GenBank/DDBJ databases">
        <authorList>
            <person name="Varghese N."/>
            <person name="Submissions S."/>
        </authorList>
    </citation>
    <scope>NUCLEOTIDE SEQUENCE [LARGE SCALE GENOMIC DNA]</scope>
    <source>
        <strain evidence="4">DSM 20632</strain>
    </source>
</reference>
<evidence type="ECO:0000256" key="1">
    <source>
        <dbReference type="ARBA" id="ARBA00006817"/>
    </source>
</evidence>
<organism evidence="3 4">
    <name type="scientific">Corynebacterium mycetoides</name>
    <dbReference type="NCBI Taxonomy" id="38302"/>
    <lineage>
        <taxon>Bacteria</taxon>
        <taxon>Bacillati</taxon>
        <taxon>Actinomycetota</taxon>
        <taxon>Actinomycetes</taxon>
        <taxon>Mycobacteriales</taxon>
        <taxon>Corynebacteriaceae</taxon>
        <taxon>Corynebacterium</taxon>
    </lineage>
</organism>
<evidence type="ECO:0000313" key="4">
    <source>
        <dbReference type="Proteomes" id="UP000199350"/>
    </source>
</evidence>
<dbReference type="Gene3D" id="3.30.530.20">
    <property type="match status" value="1"/>
</dbReference>
<feature type="domain" description="Activator of Hsp90 ATPase homologue 1/2-like C-terminal" evidence="2">
    <location>
        <begin position="13"/>
        <end position="133"/>
    </location>
</feature>
<gene>
    <name evidence="3" type="ORF">SAMN04488535_1800</name>
</gene>
<comment type="similarity">
    <text evidence="1">Belongs to the AHA1 family.</text>
</comment>
<dbReference type="InterPro" id="IPR023393">
    <property type="entry name" value="START-like_dom_sf"/>
</dbReference>
<evidence type="ECO:0000313" key="3">
    <source>
        <dbReference type="EMBL" id="SDM07242.1"/>
    </source>
</evidence>
<dbReference type="STRING" id="38302.SAMN04488535_1800"/>
<name>A0A1G9Q846_9CORY</name>
<accession>A0A1G9Q846</accession>
<dbReference type="RefSeq" id="WP_092151388.1">
    <property type="nucleotide sequence ID" value="NZ_LT629700.1"/>
</dbReference>
<dbReference type="OrthoDB" id="6624781at2"/>